<keyword evidence="2" id="KW-1185">Reference proteome</keyword>
<organism evidence="1 2">
    <name type="scientific">Glaciecola petra</name>
    <dbReference type="NCBI Taxonomy" id="3075602"/>
    <lineage>
        <taxon>Bacteria</taxon>
        <taxon>Pseudomonadati</taxon>
        <taxon>Pseudomonadota</taxon>
        <taxon>Gammaproteobacteria</taxon>
        <taxon>Alteromonadales</taxon>
        <taxon>Alteromonadaceae</taxon>
        <taxon>Glaciecola</taxon>
    </lineage>
</organism>
<dbReference type="PANTHER" id="PTHR34817:SF2">
    <property type="entry name" value="NUCLEOTIDYLTRANSFERASE"/>
    <property type="match status" value="1"/>
</dbReference>
<protein>
    <submittedName>
        <fullName evidence="1">Nucleotidyltransferase domain-containing protein</fullName>
    </submittedName>
</protein>
<evidence type="ECO:0000313" key="1">
    <source>
        <dbReference type="EMBL" id="MDT0595754.1"/>
    </source>
</evidence>
<dbReference type="PANTHER" id="PTHR34817">
    <property type="entry name" value="NUCLEOTIDYLTRANSFERASE"/>
    <property type="match status" value="1"/>
</dbReference>
<gene>
    <name evidence="1" type="ORF">RM552_12920</name>
</gene>
<sequence length="257" mass="30217">MIDFEVKKEILKRLDGIEKKFGVRILMAIESGSRAWGFASPNSDYDVRFIYAHDKDWYVAVDLEDKRDVIEFPIVDEIDLNGWDVRKALKLFWKSNPAFVEWIQSPVTYIEQGNFREDALSLLPDIYSVERGIYHYRSMAKTNYRGYLRDALVPLKKYFYVLRPLFSIKWLEKYGSVAPIEFHKVLELVEDPELLETIHQLLEKKKISEEKMLAPKISVLNNYIETELNRLEDIKVPKAQRVTEMAKLNELLHSVLA</sequence>
<evidence type="ECO:0000313" key="2">
    <source>
        <dbReference type="Proteomes" id="UP001253545"/>
    </source>
</evidence>
<accession>A0ABU2ZSY2</accession>
<reference evidence="1 2" key="1">
    <citation type="submission" date="2023-09" db="EMBL/GenBank/DDBJ databases">
        <authorList>
            <person name="Rey-Velasco X."/>
        </authorList>
    </citation>
    <scope>NUCLEOTIDE SEQUENCE [LARGE SCALE GENOMIC DNA]</scope>
    <source>
        <strain evidence="1 2">P117</strain>
    </source>
</reference>
<dbReference type="InterPro" id="IPR043519">
    <property type="entry name" value="NT_sf"/>
</dbReference>
<name>A0ABU2ZSY2_9ALTE</name>
<dbReference type="Proteomes" id="UP001253545">
    <property type="component" value="Unassembled WGS sequence"/>
</dbReference>
<dbReference type="EMBL" id="JAVRHX010000003">
    <property type="protein sequence ID" value="MDT0595754.1"/>
    <property type="molecule type" value="Genomic_DNA"/>
</dbReference>
<dbReference type="Pfam" id="PF10127">
    <property type="entry name" value="RlaP"/>
    <property type="match status" value="1"/>
</dbReference>
<dbReference type="RefSeq" id="WP_311369270.1">
    <property type="nucleotide sequence ID" value="NZ_JAVRHX010000003.1"/>
</dbReference>
<dbReference type="SUPFAM" id="SSF81301">
    <property type="entry name" value="Nucleotidyltransferase"/>
    <property type="match status" value="1"/>
</dbReference>
<comment type="caution">
    <text evidence="1">The sequence shown here is derived from an EMBL/GenBank/DDBJ whole genome shotgun (WGS) entry which is preliminary data.</text>
</comment>
<dbReference type="InterPro" id="IPR018775">
    <property type="entry name" value="RlaP"/>
</dbReference>
<proteinExistence type="predicted"/>